<gene>
    <name evidence="2" type="ORF">C1SCF055_LOCUS28495</name>
</gene>
<evidence type="ECO:0000256" key="1">
    <source>
        <dbReference type="SAM" id="MobiDB-lite"/>
    </source>
</evidence>
<keyword evidence="5" id="KW-1185">Reference proteome</keyword>
<comment type="caution">
    <text evidence="2">The sequence shown here is derived from an EMBL/GenBank/DDBJ whole genome shotgun (WGS) entry which is preliminary data.</text>
</comment>
<feature type="region of interest" description="Disordered" evidence="1">
    <location>
        <begin position="1847"/>
        <end position="1889"/>
    </location>
</feature>
<reference evidence="3" key="2">
    <citation type="submission" date="2024-04" db="EMBL/GenBank/DDBJ databases">
        <authorList>
            <person name="Chen Y."/>
            <person name="Shah S."/>
            <person name="Dougan E. K."/>
            <person name="Thang M."/>
            <person name="Chan C."/>
        </authorList>
    </citation>
    <scope>NUCLEOTIDE SEQUENCE [LARGE SCALE GENOMIC DNA]</scope>
</reference>
<feature type="non-terminal residue" evidence="2">
    <location>
        <position position="1"/>
    </location>
</feature>
<feature type="compositionally biased region" description="Low complexity" evidence="1">
    <location>
        <begin position="948"/>
        <end position="964"/>
    </location>
</feature>
<sequence>MALDWPEVGQDFLICFQKHFKSPLHLDAAFDLDLDAADLIQSIFPDMVAEEVMNQVAILMLWKDNNFRSSKRARLEVVERALYLPLQPAGSSVQEVYKKLVQTNVVSLIEARTKKRQKVFRQDAESRSKRADAERKKYTLLLAQVIIDAELPVVSLIQTLDNPQQGWIHLFGTRRCNTLKNRYKAWRPFAVWLELHFGRKFPVQLKDIIDYMQHRVSEGCGKTVPESFHISLCLIEQLGRVPEGERLSEEQLWISHIKAWGAELAEDAPPVKPAEMYTVAMILSLELVVSDESQRIFARALAWVVLVMVWGSMRCDDMQSVLAHRSTLSNYGLRLVLGKSKTSGPDKIQKEVSVHVYRTVSLSGEDWLGIGYRIWESELFNFRRDYFVMEPSSNWESVKRKFVPPSGLSSLIGKLLSDLPVPKKHLDGWVMNAGALLLPDGLESHFTGHSPRNFLTSVAAAIGFHRDQRAYLGRWAMGMVASEEYVRTSRQVVFTIQKAVNKAIVTGLDQEYFEDEAIDRLCKSAEDSGANRNRIRKRHMVSSNLSGRYSLGGVFPTLEVLPDDWFEVGDNEADEATLDANIQDQKARAEAADKTVAKFFVTISRRTAFRRLHLTGCFVKPSNCTEVRVLDEVGNEDFDSICRACKRKMLAENGKAAIARRYGSLKKFNAIGDDRAQLRVACLQDFAIPQDTPDNRAEVAAIVAAWETAKEFVSKEVELRAEAKVLGQPKILQSHERQSMIRAVERIHGTLGESETPSSDYLALKAEETELNEPSASPLDEIISKRDNASSTIQSSVDTSGHLRVTRTKNKAKMPSNTEEYRKVMRVEMFAWLCMSARYRAKNWLHGLEASDFNKFVDFILGERVLGIQIPTSDGGQQRVKPDWAIVLSFEHKLRKEAMRLVVNEGYTLANALRAVTKDADLKEAFFTTPVALRAAASEVPQNKWPRFNSKGSFSSGKSNAQGSKGKGKSGKSKGKDQRLAGLQLAWRPLRNFMWPRGFPWLAGHHKTVVEEANLFVDRGKSNQPQQVVGTSGEQGSGKGGSSSSKGSSFEQSSGKGGSSSNKGSSFEQNNTATTTCRGSSSASLGAVSKSCTVAFTSSLEGASKSGTVDLTGEDSKVGELDANEDVDEGFDMEACCNFGPPIKVEWDGKTHDFVDGFGMCSPTRWAPQSRGHNRKPHMKALAAETYKRLHAAVMDAIKDVRREAFKLVTGKLQASPFSPELLHKVRSQVASLLRDPTEAMVVDTGQPFLLRLLSQWLEVFEDPDVACLVNTTDSFATGVNVGVDDPLPRTPQVFPPKVKHRKLDGTEFNPIADNYISGQLSAKELEDKFREEETLGRMEPSKMSVLKARHGERLRVAAMAAISKPDGGVRPLHDATHSVMVNHAIKYRDQLQCPGPAEVAAVVREAVETRGAVFCVSADIKAAHRLVKLREEDWPYVCCRADSLSEVVWINKVGTFGVSSAPYWWSKLFALIGRFVGHVMQTAAYWHLVYVDDLHGAFTGSRKFELLWVWLLAFEVIGTPFGYHKFKGGFSSDFVGFHLRYDKNEVGITEKRGSWLLNWIRALEEKRYVVPAREFSEFLGRLGFVAQLLTWLKPHLSPLFAWSAVASPGMVGRLPDTVILTLQYIAAEMSGETFLISAKRPVYYNAEQFRRTVALALSAGKNSEWGFGATTAIKALRWAQLYSRDDTAGQLALQNTLLIPTMEIHQTPVREGSWAESFAPKIQPSTVAKLKKQFLVDYPSEVLTPETMPSTRLLNMLDVHNIALALVGSCHLQRLRAYSLKFMSYMTQRLEGDSGLRPPNVLEAQAADKALWQLIHDLVLDQQFTLDNAIHEVTHLRSDMASLLQPRPKVTSKPPPVHHPSAPTPTAKGRGKSKGKGKQTGKKGESTRTVALALSAGTDNMANEFLSSKRATTKWPLMLINMQLSALLARARLSLNLKWRPREENVEADQLTNGQFESFSLEARVHVKFEDLDLSLVEALWRTKSQFDAARQEAKTLDKQAAP</sequence>
<feature type="region of interest" description="Disordered" evidence="1">
    <location>
        <begin position="1021"/>
        <end position="1084"/>
    </location>
</feature>
<feature type="region of interest" description="Disordered" evidence="1">
    <location>
        <begin position="944"/>
        <end position="978"/>
    </location>
</feature>
<dbReference type="EMBL" id="CAMXCT030003114">
    <property type="protein sequence ID" value="CAL4789860.1"/>
    <property type="molecule type" value="Genomic_DNA"/>
</dbReference>
<evidence type="ECO:0000313" key="2">
    <source>
        <dbReference type="EMBL" id="CAI4002548.1"/>
    </source>
</evidence>
<evidence type="ECO:0000313" key="3">
    <source>
        <dbReference type="EMBL" id="CAL1155923.1"/>
    </source>
</evidence>
<organism evidence="2">
    <name type="scientific">Cladocopium goreaui</name>
    <dbReference type="NCBI Taxonomy" id="2562237"/>
    <lineage>
        <taxon>Eukaryota</taxon>
        <taxon>Sar</taxon>
        <taxon>Alveolata</taxon>
        <taxon>Dinophyceae</taxon>
        <taxon>Suessiales</taxon>
        <taxon>Symbiodiniaceae</taxon>
        <taxon>Cladocopium</taxon>
    </lineage>
</organism>
<feature type="compositionally biased region" description="Low complexity" evidence="1">
    <location>
        <begin position="1042"/>
        <end position="1070"/>
    </location>
</feature>
<reference evidence="2" key="1">
    <citation type="submission" date="2022-10" db="EMBL/GenBank/DDBJ databases">
        <authorList>
            <person name="Chen Y."/>
            <person name="Dougan E. K."/>
            <person name="Chan C."/>
            <person name="Rhodes N."/>
            <person name="Thang M."/>
        </authorList>
    </citation>
    <scope>NUCLEOTIDE SEQUENCE</scope>
</reference>
<dbReference type="PANTHER" id="PTHR33050">
    <property type="entry name" value="REVERSE TRANSCRIPTASE DOMAIN-CONTAINING PROTEIN"/>
    <property type="match status" value="1"/>
</dbReference>
<dbReference type="EMBL" id="CAMXCT010003114">
    <property type="protein sequence ID" value="CAI4002548.1"/>
    <property type="molecule type" value="Genomic_DNA"/>
</dbReference>
<feature type="compositionally biased region" description="Basic residues" evidence="1">
    <location>
        <begin position="1870"/>
        <end position="1882"/>
    </location>
</feature>
<protein>
    <submittedName>
        <fullName evidence="4">C3H1-type domain-containing protein</fullName>
    </submittedName>
</protein>
<evidence type="ECO:0000313" key="4">
    <source>
        <dbReference type="EMBL" id="CAL4789860.1"/>
    </source>
</evidence>
<dbReference type="PANTHER" id="PTHR33050:SF7">
    <property type="entry name" value="RIBONUCLEASE H"/>
    <property type="match status" value="1"/>
</dbReference>
<feature type="compositionally biased region" description="Low complexity" evidence="1">
    <location>
        <begin position="1860"/>
        <end position="1869"/>
    </location>
</feature>
<dbReference type="SUPFAM" id="SSF56672">
    <property type="entry name" value="DNA/RNA polymerases"/>
    <property type="match status" value="1"/>
</dbReference>
<dbReference type="EMBL" id="CAMXCT020003114">
    <property type="protein sequence ID" value="CAL1155923.1"/>
    <property type="molecule type" value="Genomic_DNA"/>
</dbReference>
<dbReference type="InterPro" id="IPR052055">
    <property type="entry name" value="Hepadnavirus_pol/RT"/>
</dbReference>
<dbReference type="Proteomes" id="UP001152797">
    <property type="component" value="Unassembled WGS sequence"/>
</dbReference>
<name>A0A9P1D517_9DINO</name>
<proteinExistence type="predicted"/>
<accession>A0A9P1D517</accession>
<evidence type="ECO:0000313" key="5">
    <source>
        <dbReference type="Proteomes" id="UP001152797"/>
    </source>
</evidence>
<dbReference type="InterPro" id="IPR043502">
    <property type="entry name" value="DNA/RNA_pol_sf"/>
</dbReference>